<dbReference type="AlphaFoldDB" id="A0A2S5KRP5"/>
<feature type="transmembrane region" description="Helical" evidence="3">
    <location>
        <begin position="12"/>
        <end position="36"/>
    </location>
</feature>
<dbReference type="PANTHER" id="PTHR43819:SF1">
    <property type="entry name" value="ARCHAEAL-TYPE GLUTAMATE SYNTHASE [NADPH]"/>
    <property type="match status" value="1"/>
</dbReference>
<dbReference type="InterPro" id="IPR013785">
    <property type="entry name" value="Aldolase_TIM"/>
</dbReference>
<evidence type="ECO:0000256" key="2">
    <source>
        <dbReference type="PIRNR" id="PIRNR006429"/>
    </source>
</evidence>
<dbReference type="SUPFAM" id="SSF51395">
    <property type="entry name" value="FMN-linked oxidoreductases"/>
    <property type="match status" value="1"/>
</dbReference>
<dbReference type="PANTHER" id="PTHR43819">
    <property type="entry name" value="ARCHAEAL-TYPE GLUTAMATE SYNTHASE [NADPH]"/>
    <property type="match status" value="1"/>
</dbReference>
<dbReference type="Gene3D" id="3.20.20.70">
    <property type="entry name" value="Aldolase class I"/>
    <property type="match status" value="1"/>
</dbReference>
<dbReference type="GO" id="GO:0006537">
    <property type="term" value="P:glutamate biosynthetic process"/>
    <property type="evidence" value="ECO:0007669"/>
    <property type="project" value="InterPro"/>
</dbReference>
<organism evidence="5 6">
    <name type="scientific">Proteobacteria bacterium 228</name>
    <dbReference type="NCBI Taxonomy" id="2083153"/>
    <lineage>
        <taxon>Bacteria</taxon>
        <taxon>Pseudomonadati</taxon>
        <taxon>Pseudomonadota</taxon>
    </lineage>
</organism>
<keyword evidence="3" id="KW-0812">Transmembrane</keyword>
<proteinExistence type="inferred from homology"/>
<feature type="domain" description="Glutamate synthase" evidence="4">
    <location>
        <begin position="144"/>
        <end position="466"/>
    </location>
</feature>
<evidence type="ECO:0000259" key="4">
    <source>
        <dbReference type="Pfam" id="PF01645"/>
    </source>
</evidence>
<reference evidence="5 6" key="1">
    <citation type="submission" date="2018-02" db="EMBL/GenBank/DDBJ databases">
        <title>novel marine gammaproteobacteria from coastal saline agro ecosystem.</title>
        <authorList>
            <person name="Krishnan R."/>
            <person name="Ramesh Kumar N."/>
        </authorList>
    </citation>
    <scope>NUCLEOTIDE SEQUENCE [LARGE SCALE GENOMIC DNA]</scope>
    <source>
        <strain evidence="5 6">228</strain>
    </source>
</reference>
<dbReference type="InterPro" id="IPR024188">
    <property type="entry name" value="GltB"/>
</dbReference>
<evidence type="ECO:0000256" key="3">
    <source>
        <dbReference type="SAM" id="Phobius"/>
    </source>
</evidence>
<accession>A0A2S5KRP5</accession>
<comment type="caution">
    <text evidence="5">The sequence shown here is derived from an EMBL/GenBank/DDBJ whole genome shotgun (WGS) entry which is preliminary data.</text>
</comment>
<dbReference type="GO" id="GO:0015930">
    <property type="term" value="F:glutamate synthase activity"/>
    <property type="evidence" value="ECO:0007669"/>
    <property type="project" value="InterPro"/>
</dbReference>
<evidence type="ECO:0000256" key="1">
    <source>
        <dbReference type="ARBA" id="ARBA00009716"/>
    </source>
</evidence>
<keyword evidence="3" id="KW-0472">Membrane</keyword>
<dbReference type="Pfam" id="PF01645">
    <property type="entry name" value="Glu_synthase"/>
    <property type="match status" value="1"/>
</dbReference>
<dbReference type="OrthoDB" id="5288237at2"/>
<gene>
    <name evidence="5" type="ORF">C4K68_10035</name>
</gene>
<dbReference type="CDD" id="cd02808">
    <property type="entry name" value="GltS_FMN"/>
    <property type="match status" value="1"/>
</dbReference>
<protein>
    <submittedName>
        <fullName evidence="5">FMN-binding glutamate synthase family protein</fullName>
    </submittedName>
</protein>
<evidence type="ECO:0000313" key="5">
    <source>
        <dbReference type="EMBL" id="PPC77531.1"/>
    </source>
</evidence>
<dbReference type="Proteomes" id="UP000238196">
    <property type="component" value="Unassembled WGS sequence"/>
</dbReference>
<dbReference type="EMBL" id="PRLP01000032">
    <property type="protein sequence ID" value="PPC77531.1"/>
    <property type="molecule type" value="Genomic_DNA"/>
</dbReference>
<evidence type="ECO:0000313" key="6">
    <source>
        <dbReference type="Proteomes" id="UP000238196"/>
    </source>
</evidence>
<keyword evidence="3" id="KW-1133">Transmembrane helix</keyword>
<comment type="similarity">
    <text evidence="1 2">Belongs to the glutamate synthase family.</text>
</comment>
<dbReference type="PIRSF" id="PIRSF006429">
    <property type="entry name" value="GOGAT_lg_2"/>
    <property type="match status" value="1"/>
</dbReference>
<name>A0A2S5KRP5_9PROT</name>
<dbReference type="InterPro" id="IPR002932">
    <property type="entry name" value="Glu_synthdom"/>
</dbReference>
<sequence>MTWLDAYGMRALEVTALSLMILIGIGVLWLVALYIIDRTQTTQTIRHNYPIIGRFRYFFEHMGTFFRQYFFAMDREELPFNRAERSWVYRAAKNVDSTVAFGSTRPLSGVGAVMFANCAFPTQESRAEPASHLTLGAGYARQPYTAKSIFNISGMSYGALSKAAVTALSKGAAKAGIWMNTGEGGLSPYHLAGGADLVFQIGTAKYGVRNEHGHLSDDRLRTIAGHEQVKMFEVKFSQGAKPGKGGILPAIKVNEEIAGIRGIPAGHDSISPNGHEEVNNVDDILDLVSRVREVTGKPTGMKLVVGQFEFFDDLFAAIHRRGFDKAPDFITIDSADGGTGAAPQSLMDYVGLPIIESLPVVVDKLNEYGLRERIKVVVSGKLITPAGVAWALCMGADFVLSARGFLFSLGCIQVLQCNKNTCPTGITTHNPELMKGLDPTDKAERVVHYAHNMMHEVEIIAHSVGVKEPRQFNRKHAREVTESGRSKRLDELYPDVHTRPEYRIPLTAVEEQVIDKITATVDV</sequence>